<comment type="caution">
    <text evidence="1">The sequence shown here is derived from an EMBL/GenBank/DDBJ whole genome shotgun (WGS) entry which is preliminary data.</text>
</comment>
<evidence type="ECO:0000313" key="2">
    <source>
        <dbReference type="Proteomes" id="UP000806285"/>
    </source>
</evidence>
<dbReference type="RefSeq" id="WP_193675008.1">
    <property type="nucleotide sequence ID" value="NZ_JADDIV010000001.1"/>
</dbReference>
<dbReference type="PROSITE" id="PS51257">
    <property type="entry name" value="PROKAR_LIPOPROTEIN"/>
    <property type="match status" value="1"/>
</dbReference>
<protein>
    <recommendedName>
        <fullName evidence="3">Lipoprotein</fullName>
    </recommendedName>
</protein>
<reference evidence="1 2" key="1">
    <citation type="submission" date="2020-10" db="EMBL/GenBank/DDBJ databases">
        <title>Ramlibacter sp. HM2 16S ribosomal RNA gene Genome sequencing and assembly.</title>
        <authorList>
            <person name="Kang M."/>
        </authorList>
    </citation>
    <scope>NUCLEOTIDE SEQUENCE [LARGE SCALE GENOMIC DNA]</scope>
    <source>
        <strain evidence="1 2">HM2</strain>
    </source>
</reference>
<keyword evidence="2" id="KW-1185">Reference proteome</keyword>
<dbReference type="EMBL" id="JADDIV010000001">
    <property type="protein sequence ID" value="MBE7366389.1"/>
    <property type="molecule type" value="Genomic_DNA"/>
</dbReference>
<accession>A0ABR9RYT8</accession>
<name>A0ABR9RYT8_9BURK</name>
<dbReference type="Proteomes" id="UP000806285">
    <property type="component" value="Unassembled WGS sequence"/>
</dbReference>
<dbReference type="Pfam" id="PF19795">
    <property type="entry name" value="DUF6279"/>
    <property type="match status" value="1"/>
</dbReference>
<gene>
    <name evidence="1" type="ORF">IM787_02295</name>
</gene>
<sequence length="293" mass="33905">MMRSVDLTRMGRIILGLTLALALSACSAIKLGYSNLPNLAYWWLDGYVDFSDEQAPLARDELARLHAWHRQQELPQVLDLLARMEQSAAGEVSAGQACSYLGEVQQRLKAVQERAEAPVLAIAATLTGRELRHVQRKFRRNNEAFQKEWIHVTREEQVSRRFDKSLERLETIYGRLDAAQRNLLRQRLDQSVYDPARSHAEMQRRQQELLTVLRRVAQRGTPQDEARTLLRSWFARIERAPDPAYRAYQDTLRQEGCDTFAAVHQATNAAQREQAVRRLRAYQRDLRELMAQP</sequence>
<proteinExistence type="predicted"/>
<evidence type="ECO:0008006" key="3">
    <source>
        <dbReference type="Google" id="ProtNLM"/>
    </source>
</evidence>
<evidence type="ECO:0000313" key="1">
    <source>
        <dbReference type="EMBL" id="MBE7366389.1"/>
    </source>
</evidence>
<organism evidence="1 2">
    <name type="scientific">Ramlibacter pallidus</name>
    <dbReference type="NCBI Taxonomy" id="2780087"/>
    <lineage>
        <taxon>Bacteria</taxon>
        <taxon>Pseudomonadati</taxon>
        <taxon>Pseudomonadota</taxon>
        <taxon>Betaproteobacteria</taxon>
        <taxon>Burkholderiales</taxon>
        <taxon>Comamonadaceae</taxon>
        <taxon>Ramlibacter</taxon>
    </lineage>
</organism>